<dbReference type="AlphaFoldDB" id="A0A5C7ARF5"/>
<evidence type="ECO:0000313" key="1">
    <source>
        <dbReference type="EMBL" id="TXE10289.1"/>
    </source>
</evidence>
<gene>
    <name evidence="1" type="ORF">ESV85_13215</name>
</gene>
<reference evidence="1 2" key="1">
    <citation type="submission" date="2019-08" db="EMBL/GenBank/DDBJ databases">
        <title>Genomes sequence of Algoriphagus aquimarinus ACAM450.</title>
        <authorList>
            <person name="Bowman J.P."/>
        </authorList>
    </citation>
    <scope>NUCLEOTIDE SEQUENCE [LARGE SCALE GENOMIC DNA]</scope>
    <source>
        <strain evidence="1 2">ACAM 450</strain>
    </source>
</reference>
<name>A0A5C7ARF5_9BACT</name>
<dbReference type="RefSeq" id="WP_146918339.1">
    <property type="nucleotide sequence ID" value="NZ_VORW01000008.1"/>
</dbReference>
<protein>
    <submittedName>
        <fullName evidence="1">Uncharacterized protein</fullName>
    </submittedName>
</protein>
<comment type="caution">
    <text evidence="1">The sequence shown here is derived from an EMBL/GenBank/DDBJ whole genome shotgun (WGS) entry which is preliminary data.</text>
</comment>
<accession>A0A5C7ARF5</accession>
<organism evidence="1 2">
    <name type="scientific">Algoriphagus aquimarinus</name>
    <dbReference type="NCBI Taxonomy" id="237018"/>
    <lineage>
        <taxon>Bacteria</taxon>
        <taxon>Pseudomonadati</taxon>
        <taxon>Bacteroidota</taxon>
        <taxon>Cytophagia</taxon>
        <taxon>Cytophagales</taxon>
        <taxon>Cyclobacteriaceae</taxon>
        <taxon>Algoriphagus</taxon>
    </lineage>
</organism>
<sequence>MNAYVINWYGPYDDTTIKEVEFSRCLYMITGYSNKDLKKINKGDTTDIHKTILYSGITMRKVRKRLNDGKHKHWSLESEPDFWIGKVEIATTSRYLLEKIEHIIINFWSPKLNSRKKLTKPKHKLVLVNQWRFADKTTRVIKYHVAQKLPDLIFFNGEDWYCSERLVEFE</sequence>
<dbReference type="Proteomes" id="UP000321935">
    <property type="component" value="Unassembled WGS sequence"/>
</dbReference>
<dbReference type="EMBL" id="VORW01000008">
    <property type="protein sequence ID" value="TXE10289.1"/>
    <property type="molecule type" value="Genomic_DNA"/>
</dbReference>
<proteinExistence type="predicted"/>
<dbReference type="OrthoDB" id="1494734at2"/>
<evidence type="ECO:0000313" key="2">
    <source>
        <dbReference type="Proteomes" id="UP000321935"/>
    </source>
</evidence>